<organism evidence="2 3">
    <name type="scientific">Sphingosinicella xenopeptidilytica</name>
    <dbReference type="NCBI Taxonomy" id="364098"/>
    <lineage>
        <taxon>Bacteria</taxon>
        <taxon>Pseudomonadati</taxon>
        <taxon>Pseudomonadota</taxon>
        <taxon>Alphaproteobacteria</taxon>
        <taxon>Sphingomonadales</taxon>
        <taxon>Sphingosinicellaceae</taxon>
        <taxon>Sphingosinicella</taxon>
    </lineage>
</organism>
<dbReference type="Pfam" id="PF13439">
    <property type="entry name" value="Glyco_transf_4"/>
    <property type="match status" value="1"/>
</dbReference>
<keyword evidence="2" id="KW-0808">Transferase</keyword>
<dbReference type="InterPro" id="IPR028098">
    <property type="entry name" value="Glyco_trans_4-like_N"/>
</dbReference>
<dbReference type="Pfam" id="PF13692">
    <property type="entry name" value="Glyco_trans_1_4"/>
    <property type="match status" value="1"/>
</dbReference>
<keyword evidence="2" id="KW-0328">Glycosyltransferase</keyword>
<name>A0ABW3C3F1_SPHXN</name>
<evidence type="ECO:0000259" key="1">
    <source>
        <dbReference type="Pfam" id="PF13439"/>
    </source>
</evidence>
<gene>
    <name evidence="2" type="ORF">ACFQ00_11165</name>
</gene>
<dbReference type="SUPFAM" id="SSF48208">
    <property type="entry name" value="Six-hairpin glycosidases"/>
    <property type="match status" value="1"/>
</dbReference>
<evidence type="ECO:0000313" key="2">
    <source>
        <dbReference type="EMBL" id="MFD0848885.1"/>
    </source>
</evidence>
<dbReference type="CDD" id="cd03822">
    <property type="entry name" value="GT4_mannosyltransferase-like"/>
    <property type="match status" value="1"/>
</dbReference>
<protein>
    <submittedName>
        <fullName evidence="2">Glycosyltransferase</fullName>
        <ecNumber evidence="2">2.4.-.-</ecNumber>
    </submittedName>
</protein>
<dbReference type="PANTHER" id="PTHR12526:SF572">
    <property type="entry name" value="BLL5144 PROTEIN"/>
    <property type="match status" value="1"/>
</dbReference>
<proteinExistence type="predicted"/>
<sequence length="762" mass="83943">MGGRPAAAPDPPFPSSLRHVALIGNSEPRRCGIATFTTDCRNALKTAFPKLCIDLYAMKGKAYESYPSDIRLLDDQDLSAYSEAARAIEESGAQAIWLQHEFGIFGGSGGDFILHLLARTNLPLVTTLHTVLEHPDADQRRVMNALLTRSSRIMVMAERGRSILSECYGMASGRISVIPHGVPDRPCVDPDTVKPRFGWETRKVILTFGLLAPDKGIDTMVRAMPTIAATHPDALYVVLGATHPNLLGTEGDTHRERLTSLGHELGVDQHIAFIDRFVPRDELLDYLQAADIYVTPYVNPAQITSGTLSYAVGLGKPVVSTPYLHATEILDTDHGILVPFRDSDAMAEAISGLLSNTHTRLAYSARAYARGRSMLWSELARSAHALLVTAEAQKPARLSPRPAQTILPPDASAVLRMSDTTGLLQHGTFAVADRNHGYCTDDNARALILMHRLPSLDDAVRDRWTAVYAAFLQHAWNPERRRFRNFMTYDRRWCEEEGSEDSCGRALWALGVTAREAPMGKHREWGLRLFETAARDITLDAPRAMAFTILGATAVLDAVPHHAMARELIERSGDQLLAILDTARRPDWAWFEAMLAYDNARLPEALLAAGQRLQNSTFIETGLATLRWIMERQTAPGGHFRAVGTESFGRPYKHPLPFDQQPLEAHATLEACLAAFEVAPDRHWVEMGRSCYQWFLGYNDHGTPLATRGDGGCFDGLTPVGVNRNQGAESLLALQLSSCAMIRLSKLAQSVAQQHPAEKLSA</sequence>
<evidence type="ECO:0000313" key="3">
    <source>
        <dbReference type="Proteomes" id="UP001597124"/>
    </source>
</evidence>
<dbReference type="EMBL" id="JBHTIK010000005">
    <property type="protein sequence ID" value="MFD0848885.1"/>
    <property type="molecule type" value="Genomic_DNA"/>
</dbReference>
<keyword evidence="3" id="KW-1185">Reference proteome</keyword>
<dbReference type="PANTHER" id="PTHR12526">
    <property type="entry name" value="GLYCOSYLTRANSFERASE"/>
    <property type="match status" value="1"/>
</dbReference>
<feature type="domain" description="Glycosyltransferase subfamily 4-like N-terminal" evidence="1">
    <location>
        <begin position="110"/>
        <end position="183"/>
    </location>
</feature>
<dbReference type="GO" id="GO:0016757">
    <property type="term" value="F:glycosyltransferase activity"/>
    <property type="evidence" value="ECO:0007669"/>
    <property type="project" value="UniProtKB-KW"/>
</dbReference>
<dbReference type="Proteomes" id="UP001597124">
    <property type="component" value="Unassembled WGS sequence"/>
</dbReference>
<accession>A0ABW3C3F1</accession>
<dbReference type="InterPro" id="IPR008928">
    <property type="entry name" value="6-hairpin_glycosidase_sf"/>
</dbReference>
<dbReference type="Gene3D" id="3.40.50.2000">
    <property type="entry name" value="Glycogen Phosphorylase B"/>
    <property type="match status" value="2"/>
</dbReference>
<dbReference type="EC" id="2.4.-.-" evidence="2"/>
<comment type="caution">
    <text evidence="2">The sequence shown here is derived from an EMBL/GenBank/DDBJ whole genome shotgun (WGS) entry which is preliminary data.</text>
</comment>
<dbReference type="SUPFAM" id="SSF53756">
    <property type="entry name" value="UDP-Glycosyltransferase/glycogen phosphorylase"/>
    <property type="match status" value="1"/>
</dbReference>
<dbReference type="RefSeq" id="WP_381490897.1">
    <property type="nucleotide sequence ID" value="NZ_JBHTIK010000005.1"/>
</dbReference>
<reference evidence="3" key="1">
    <citation type="journal article" date="2019" name="Int. J. Syst. Evol. Microbiol.">
        <title>The Global Catalogue of Microorganisms (GCM) 10K type strain sequencing project: providing services to taxonomists for standard genome sequencing and annotation.</title>
        <authorList>
            <consortium name="The Broad Institute Genomics Platform"/>
            <consortium name="The Broad Institute Genome Sequencing Center for Infectious Disease"/>
            <person name="Wu L."/>
            <person name="Ma J."/>
        </authorList>
    </citation>
    <scope>NUCLEOTIDE SEQUENCE [LARGE SCALE GENOMIC DNA]</scope>
    <source>
        <strain evidence="3">CCUG 52537</strain>
    </source>
</reference>